<dbReference type="eggNOG" id="COG4654">
    <property type="taxonomic scope" value="Bacteria"/>
</dbReference>
<organism evidence="9">
    <name type="scientific">Dechloromonas aromatica (strain RCB)</name>
    <dbReference type="NCBI Taxonomy" id="159087"/>
    <lineage>
        <taxon>Bacteria</taxon>
        <taxon>Pseudomonadati</taxon>
        <taxon>Pseudomonadota</taxon>
        <taxon>Betaproteobacteria</taxon>
        <taxon>Rhodocyclales</taxon>
        <taxon>Azonexaceae</taxon>
        <taxon>Dechloromonas</taxon>
    </lineage>
</organism>
<dbReference type="InterPro" id="IPR002324">
    <property type="entry name" value="Cyt_c_ID"/>
</dbReference>
<feature type="domain" description="Cytochrome c" evidence="8">
    <location>
        <begin position="19"/>
        <end position="104"/>
    </location>
</feature>
<keyword evidence="4" id="KW-0249">Electron transport</keyword>
<dbReference type="EMBL" id="CP000089">
    <property type="protein sequence ID" value="AAZ45448.1"/>
    <property type="molecule type" value="Genomic_DNA"/>
</dbReference>
<proteinExistence type="predicted"/>
<keyword evidence="7" id="KW-0732">Signal</keyword>
<dbReference type="SUPFAM" id="SSF46626">
    <property type="entry name" value="Cytochrome c"/>
    <property type="match status" value="1"/>
</dbReference>
<feature type="binding site" description="axial binding residue" evidence="6">
    <location>
        <position position="38"/>
    </location>
    <ligand>
        <name>heme c</name>
        <dbReference type="ChEBI" id="CHEBI:61717"/>
    </ligand>
    <ligandPart>
        <name>Fe</name>
        <dbReference type="ChEBI" id="CHEBI:18248"/>
    </ligandPart>
</feature>
<dbReference type="Pfam" id="PF00034">
    <property type="entry name" value="Cytochrom_C"/>
    <property type="match status" value="1"/>
</dbReference>
<evidence type="ECO:0000256" key="1">
    <source>
        <dbReference type="ARBA" id="ARBA00022448"/>
    </source>
</evidence>
<feature type="chain" id="PRO_5004233556" evidence="7">
    <location>
        <begin position="23"/>
        <end position="104"/>
    </location>
</feature>
<dbReference type="InterPro" id="IPR009056">
    <property type="entry name" value="Cyt_c-like_dom"/>
</dbReference>
<dbReference type="GO" id="GO:0005506">
    <property type="term" value="F:iron ion binding"/>
    <property type="evidence" value="ECO:0007669"/>
    <property type="project" value="InterPro"/>
</dbReference>
<dbReference type="STRING" id="159087.Daro_0692"/>
<feature type="signal peptide" evidence="7">
    <location>
        <begin position="1"/>
        <end position="22"/>
    </location>
</feature>
<accession>Q47I83</accession>
<evidence type="ECO:0000313" key="9">
    <source>
        <dbReference type="EMBL" id="AAZ45448.1"/>
    </source>
</evidence>
<keyword evidence="1" id="KW-0813">Transport</keyword>
<comment type="PTM">
    <text evidence="6">Binds 1 heme c group covalently per subunit.</text>
</comment>
<gene>
    <name evidence="9" type="ordered locus">Daro_0692</name>
</gene>
<evidence type="ECO:0000256" key="2">
    <source>
        <dbReference type="ARBA" id="ARBA00022617"/>
    </source>
</evidence>
<keyword evidence="5 6" id="KW-0408">Iron</keyword>
<dbReference type="Gene3D" id="1.10.760.10">
    <property type="entry name" value="Cytochrome c-like domain"/>
    <property type="match status" value="1"/>
</dbReference>
<evidence type="ECO:0000256" key="7">
    <source>
        <dbReference type="SAM" id="SignalP"/>
    </source>
</evidence>
<dbReference type="AlphaFoldDB" id="Q47I83"/>
<evidence type="ECO:0000256" key="4">
    <source>
        <dbReference type="ARBA" id="ARBA00022982"/>
    </source>
</evidence>
<dbReference type="PROSITE" id="PS51007">
    <property type="entry name" value="CYTC"/>
    <property type="match status" value="1"/>
</dbReference>
<reference evidence="9" key="1">
    <citation type="submission" date="2005-08" db="EMBL/GenBank/DDBJ databases">
        <title>Complete sequence of Dechloromonas aromatica RCB.</title>
        <authorList>
            <person name="Salinero K.K."/>
            <person name="Copeland A."/>
            <person name="Lucas S."/>
            <person name="Lapidus A."/>
            <person name="Barry K."/>
            <person name="Detter J.C."/>
            <person name="Glavina T."/>
            <person name="Hammon N."/>
            <person name="Israni S."/>
            <person name="Pitluck S."/>
            <person name="Di Bartolo G."/>
            <person name="Trong S."/>
            <person name="Schmutz J."/>
            <person name="Larimer F."/>
            <person name="Land M."/>
            <person name="Ivanova N."/>
            <person name="Richardson P."/>
        </authorList>
    </citation>
    <scope>NUCLEOTIDE SEQUENCE</scope>
    <source>
        <strain evidence="9">RCB</strain>
    </source>
</reference>
<evidence type="ECO:0000256" key="6">
    <source>
        <dbReference type="PIRSR" id="PIRSR602324-1"/>
    </source>
</evidence>
<evidence type="ECO:0000256" key="3">
    <source>
        <dbReference type="ARBA" id="ARBA00022723"/>
    </source>
</evidence>
<protein>
    <submittedName>
        <fullName evidence="9">Cytochrome c, class I</fullName>
    </submittedName>
</protein>
<dbReference type="InterPro" id="IPR036909">
    <property type="entry name" value="Cyt_c-like_dom_sf"/>
</dbReference>
<dbReference type="KEGG" id="dar:Daro_0692"/>
<dbReference type="HOGENOM" id="CLU_133112_1_1_4"/>
<sequence length="104" mass="10987">MMKKLCLAAAILFAANLGDAFAADEEALAKSKNCLSCHAVDKKLVGPAYKDVAAKYKGDKGAVDKLAAKVKAGGKGVWGEIPMPPNNITDDEAKRLVGWVLSRK</sequence>
<evidence type="ECO:0000259" key="8">
    <source>
        <dbReference type="PROSITE" id="PS51007"/>
    </source>
</evidence>
<dbReference type="GO" id="GO:0020037">
    <property type="term" value="F:heme binding"/>
    <property type="evidence" value="ECO:0007669"/>
    <property type="project" value="InterPro"/>
</dbReference>
<keyword evidence="3 6" id="KW-0479">Metal-binding</keyword>
<feature type="binding site" description="axial binding residue" evidence="6">
    <location>
        <position position="83"/>
    </location>
    <ligand>
        <name>heme c</name>
        <dbReference type="ChEBI" id="CHEBI:61717"/>
    </ligand>
    <ligandPart>
        <name>Fe</name>
        <dbReference type="ChEBI" id="CHEBI:18248"/>
    </ligandPart>
</feature>
<keyword evidence="2 6" id="KW-0349">Heme</keyword>
<dbReference type="GO" id="GO:0009055">
    <property type="term" value="F:electron transfer activity"/>
    <property type="evidence" value="ECO:0007669"/>
    <property type="project" value="InterPro"/>
</dbReference>
<name>Q47I83_DECAR</name>
<dbReference type="PRINTS" id="PR00606">
    <property type="entry name" value="CYTCHROMECID"/>
</dbReference>
<feature type="binding site" description="covalent" evidence="6">
    <location>
        <position position="34"/>
    </location>
    <ligand>
        <name>heme c</name>
        <dbReference type="ChEBI" id="CHEBI:61717"/>
    </ligand>
</feature>
<evidence type="ECO:0000256" key="5">
    <source>
        <dbReference type="ARBA" id="ARBA00023004"/>
    </source>
</evidence>